<evidence type="ECO:0000256" key="1">
    <source>
        <dbReference type="SAM" id="MobiDB-lite"/>
    </source>
</evidence>
<dbReference type="EMBL" id="GEZM01049157">
    <property type="protein sequence ID" value="JAV76068.1"/>
    <property type="molecule type" value="Transcribed_RNA"/>
</dbReference>
<name>A0A1Y1LTA9_PHOPY</name>
<proteinExistence type="predicted"/>
<reference evidence="2" key="1">
    <citation type="journal article" date="2016" name="Sci. Rep.">
        <title>Molecular characterization of firefly nuptial gifts: a multi-omics approach sheds light on postcopulatory sexual selection.</title>
        <authorList>
            <person name="Al-Wathiqui N."/>
            <person name="Fallon T.R."/>
            <person name="South A."/>
            <person name="Weng J.K."/>
            <person name="Lewis S.M."/>
        </authorList>
    </citation>
    <scope>NUCLEOTIDE SEQUENCE</scope>
</reference>
<organism evidence="2">
    <name type="scientific">Photinus pyralis</name>
    <name type="common">Common eastern firefly</name>
    <name type="synonym">Lampyris pyralis</name>
    <dbReference type="NCBI Taxonomy" id="7054"/>
    <lineage>
        <taxon>Eukaryota</taxon>
        <taxon>Metazoa</taxon>
        <taxon>Ecdysozoa</taxon>
        <taxon>Arthropoda</taxon>
        <taxon>Hexapoda</taxon>
        <taxon>Insecta</taxon>
        <taxon>Pterygota</taxon>
        <taxon>Neoptera</taxon>
        <taxon>Endopterygota</taxon>
        <taxon>Coleoptera</taxon>
        <taxon>Polyphaga</taxon>
        <taxon>Elateriformia</taxon>
        <taxon>Elateroidea</taxon>
        <taxon>Lampyridae</taxon>
        <taxon>Lampyrinae</taxon>
        <taxon>Photinus</taxon>
    </lineage>
</organism>
<dbReference type="AlphaFoldDB" id="A0A1Y1LTA9"/>
<evidence type="ECO:0000313" key="2">
    <source>
        <dbReference type="EMBL" id="JAV76068.1"/>
    </source>
</evidence>
<accession>A0A1Y1LTA9</accession>
<protein>
    <submittedName>
        <fullName evidence="2">Uncharacterized protein</fullName>
    </submittedName>
</protein>
<sequence length="99" mass="11169">MPLCTPGRCVRVRYPCPYPGRLPLRFVYAAVGIVEMSVDVVSKNKENKTINNKCQSIFIPRYATPNMKVAWIRLVTRGRNQASQAKPLATQYQQPKSAS</sequence>
<feature type="region of interest" description="Disordered" evidence="1">
    <location>
        <begin position="79"/>
        <end position="99"/>
    </location>
</feature>